<gene>
    <name evidence="2" type="ORF">CK203_060749</name>
</gene>
<feature type="compositionally biased region" description="Basic and acidic residues" evidence="1">
    <location>
        <begin position="40"/>
        <end position="51"/>
    </location>
</feature>
<dbReference type="Proteomes" id="UP000288805">
    <property type="component" value="Unassembled WGS sequence"/>
</dbReference>
<evidence type="ECO:0000313" key="2">
    <source>
        <dbReference type="EMBL" id="RVW62649.1"/>
    </source>
</evidence>
<sequence>MIMRSLQPHFSRHLMGFPQTDFGSLVQAFYGIEEGISRGLRADSSHSDSKGKKPGSGLGPSDVGTIGMTGHRSAHRPPFKSQFLGTPYQMIQHDQYIPVAPIRPAGTTYLHPPPQPVYATQAPQRPPMQFHRQYRAPPPSRSGLVDLGRPGVATDPLPTHDTRAVPPPSEGVHLIKFAGDEIFMMGWDGEAPQLISLYEESDFVGYIPRQQIPRPFSLTPNKIYGPPLVSPVYLHHVPPMTPFILFPKEYKPPHRDVQIITRSGRVAQPPPVDRPFAGIAAREEIRVDTATTLEELIHMLTADRATCIVFSDDDLPLEGSNHVRPLFIDVVCSGRRVPSVLLDNGFAQNIRISAKYDPCTLMIASRNRDSVAFLFKTPQC</sequence>
<accession>A0A438FRT2</accession>
<evidence type="ECO:0000313" key="3">
    <source>
        <dbReference type="Proteomes" id="UP000288805"/>
    </source>
</evidence>
<dbReference type="EMBL" id="QGNW01000764">
    <property type="protein sequence ID" value="RVW62649.1"/>
    <property type="molecule type" value="Genomic_DNA"/>
</dbReference>
<reference evidence="2 3" key="1">
    <citation type="journal article" date="2018" name="PLoS Genet.">
        <title>Population sequencing reveals clonal diversity and ancestral inbreeding in the grapevine cultivar Chardonnay.</title>
        <authorList>
            <person name="Roach M.J."/>
            <person name="Johnson D.L."/>
            <person name="Bohlmann J."/>
            <person name="van Vuuren H.J."/>
            <person name="Jones S.J."/>
            <person name="Pretorius I.S."/>
            <person name="Schmidt S.A."/>
            <person name="Borneman A.R."/>
        </authorList>
    </citation>
    <scope>NUCLEOTIDE SEQUENCE [LARGE SCALE GENOMIC DNA]</scope>
    <source>
        <strain evidence="3">cv. Chardonnay</strain>
        <tissue evidence="2">Leaf</tissue>
    </source>
</reference>
<feature type="region of interest" description="Disordered" evidence="1">
    <location>
        <begin position="40"/>
        <end position="73"/>
    </location>
</feature>
<proteinExistence type="predicted"/>
<organism evidence="2 3">
    <name type="scientific">Vitis vinifera</name>
    <name type="common">Grape</name>
    <dbReference type="NCBI Taxonomy" id="29760"/>
    <lineage>
        <taxon>Eukaryota</taxon>
        <taxon>Viridiplantae</taxon>
        <taxon>Streptophyta</taxon>
        <taxon>Embryophyta</taxon>
        <taxon>Tracheophyta</taxon>
        <taxon>Spermatophyta</taxon>
        <taxon>Magnoliopsida</taxon>
        <taxon>eudicotyledons</taxon>
        <taxon>Gunneridae</taxon>
        <taxon>Pentapetalae</taxon>
        <taxon>rosids</taxon>
        <taxon>Vitales</taxon>
        <taxon>Vitaceae</taxon>
        <taxon>Viteae</taxon>
        <taxon>Vitis</taxon>
    </lineage>
</organism>
<protein>
    <submittedName>
        <fullName evidence="2">Uncharacterized protein</fullName>
    </submittedName>
</protein>
<dbReference type="AlphaFoldDB" id="A0A438FRT2"/>
<evidence type="ECO:0000256" key="1">
    <source>
        <dbReference type="SAM" id="MobiDB-lite"/>
    </source>
</evidence>
<name>A0A438FRT2_VITVI</name>
<comment type="caution">
    <text evidence="2">The sequence shown here is derived from an EMBL/GenBank/DDBJ whole genome shotgun (WGS) entry which is preliminary data.</text>
</comment>